<protein>
    <submittedName>
        <fullName evidence="1">Uncharacterized protein</fullName>
    </submittedName>
</protein>
<comment type="caution">
    <text evidence="1">The sequence shown here is derived from an EMBL/GenBank/DDBJ whole genome shotgun (WGS) entry which is preliminary data.</text>
</comment>
<reference evidence="1 2" key="1">
    <citation type="journal article" date="2019" name="bioRxiv">
        <title>Genomics, evolutionary history and diagnostics of the Alternaria alternata species group including apple and Asian pear pathotypes.</title>
        <authorList>
            <person name="Armitage A.D."/>
            <person name="Cockerton H.M."/>
            <person name="Sreenivasaprasad S."/>
            <person name="Woodhall J.W."/>
            <person name="Lane C.R."/>
            <person name="Harrison R.J."/>
            <person name="Clarkson J.P."/>
        </authorList>
    </citation>
    <scope>NUCLEOTIDE SEQUENCE [LARGE SCALE GENOMIC DNA]</scope>
    <source>
        <strain evidence="1 2">FERA 650</strain>
    </source>
</reference>
<organism evidence="1 2">
    <name type="scientific">Alternaria gaisen</name>
    <dbReference type="NCBI Taxonomy" id="167740"/>
    <lineage>
        <taxon>Eukaryota</taxon>
        <taxon>Fungi</taxon>
        <taxon>Dikarya</taxon>
        <taxon>Ascomycota</taxon>
        <taxon>Pezizomycotina</taxon>
        <taxon>Dothideomycetes</taxon>
        <taxon>Pleosporomycetidae</taxon>
        <taxon>Pleosporales</taxon>
        <taxon>Pleosporineae</taxon>
        <taxon>Pleosporaceae</taxon>
        <taxon>Alternaria</taxon>
        <taxon>Alternaria sect. Alternaria</taxon>
    </lineage>
</organism>
<sequence>MVKLLNYRYLWVDSLCIVQDDHQQLRSELSQMHRIYNSATFTIIAKDGLDANYGLRGLKGTTAPRRHKRKYARLSNSEILVQTNSMSPPDNRVPSKYQERAWTFQEQLMSRRAIHFASGAIEWQCNHGSQAEYDLLLPDHLYKRSDFQFQSITRNMPTPMGLNTAIGLYNQRELSFPEDAFAAFAGVQSMLERNHGDRFLYGLPEFWFDIALNWTPSSQKGLARRVPSEQHRSFRQPYQLPSWSWLGWAGQVAFLADSGLRMNDRYPNPCFTVSVATWYTMSTPSSTDRRRVGSGWYSYRLSARDTSAILPPGWKRIWMNDEILEKLESTKGIVPDCFSEQRYYFKHDKADLEYRYPFPTSSPDNGGQEAPLSQTAYLFARTERAYLCGQTISPARARYKRDGYGFFIWLTRPNSQHVGYLQFHNNKDMEAFESTASLRSMELVATCKGYTANVSVVGEDWNLFPSEEGANEQRRMGRQLFRTPRACYFVLWIEWIDGVAYRKASGAVAAEAWEQDKEKKLVDLILG</sequence>
<proteinExistence type="predicted"/>
<dbReference type="Proteomes" id="UP000293547">
    <property type="component" value="Unassembled WGS sequence"/>
</dbReference>
<keyword evidence="2" id="KW-1185">Reference proteome</keyword>
<dbReference type="EMBL" id="PDWZ02000007">
    <property type="protein sequence ID" value="KAB2104455.1"/>
    <property type="molecule type" value="Genomic_DNA"/>
</dbReference>
<evidence type="ECO:0000313" key="1">
    <source>
        <dbReference type="EMBL" id="KAB2104455.1"/>
    </source>
</evidence>
<accession>A0ACB6FJC9</accession>
<gene>
    <name evidence="1" type="ORF">AG0111_0g7271</name>
</gene>
<evidence type="ECO:0000313" key="2">
    <source>
        <dbReference type="Proteomes" id="UP000293547"/>
    </source>
</evidence>
<name>A0ACB6FJC9_9PLEO</name>